<protein>
    <submittedName>
        <fullName evidence="5">Uncharacterized protein LOC111119621 isoform X1</fullName>
    </submittedName>
</protein>
<dbReference type="AlphaFoldDB" id="A0A8B8CKG2"/>
<gene>
    <name evidence="5" type="primary">LOC111119621</name>
</gene>
<evidence type="ECO:0000313" key="4">
    <source>
        <dbReference type="Proteomes" id="UP000694844"/>
    </source>
</evidence>
<feature type="compositionally biased region" description="Basic and acidic residues" evidence="2">
    <location>
        <begin position="515"/>
        <end position="527"/>
    </location>
</feature>
<dbReference type="RefSeq" id="XP_022315684.1">
    <property type="nucleotide sequence ID" value="XM_022459976.1"/>
</dbReference>
<feature type="compositionally biased region" description="Polar residues" evidence="2">
    <location>
        <begin position="339"/>
        <end position="354"/>
    </location>
</feature>
<keyword evidence="4" id="KW-1185">Reference proteome</keyword>
<dbReference type="KEGG" id="cvn:111119621"/>
<dbReference type="GeneID" id="111119621"/>
<dbReference type="PANTHER" id="PTHR14454:SF11">
    <property type="entry name" value="SERRANO, ISOFORM F"/>
    <property type="match status" value="1"/>
</dbReference>
<dbReference type="PANTHER" id="PTHR14454">
    <property type="entry name" value="GRB2-ASSOCIATED AND REGULATOR OF MAPK PROTEIN FAMILY MEMBER"/>
    <property type="match status" value="1"/>
</dbReference>
<evidence type="ECO:0000256" key="2">
    <source>
        <dbReference type="SAM" id="MobiDB-lite"/>
    </source>
</evidence>
<evidence type="ECO:0000313" key="5">
    <source>
        <dbReference type="RefSeq" id="XP_022315684.1"/>
    </source>
</evidence>
<evidence type="ECO:0000259" key="3">
    <source>
        <dbReference type="Pfam" id="PF12736"/>
    </source>
</evidence>
<feature type="region of interest" description="Disordered" evidence="2">
    <location>
        <begin position="553"/>
        <end position="595"/>
    </location>
</feature>
<reference evidence="5" key="1">
    <citation type="submission" date="2025-08" db="UniProtKB">
        <authorList>
            <consortium name="RefSeq"/>
        </authorList>
    </citation>
    <scope>IDENTIFICATION</scope>
    <source>
        <tissue evidence="5">Whole sample</tissue>
    </source>
</reference>
<accession>A0A8B8CKG2</accession>
<dbReference type="Proteomes" id="UP000694844">
    <property type="component" value="Chromosome 2"/>
</dbReference>
<feature type="region of interest" description="Disordered" evidence="2">
    <location>
        <begin position="321"/>
        <end position="527"/>
    </location>
</feature>
<feature type="compositionally biased region" description="Acidic residues" evidence="2">
    <location>
        <begin position="498"/>
        <end position="514"/>
    </location>
</feature>
<feature type="compositionally biased region" description="Basic and acidic residues" evidence="2">
    <location>
        <begin position="355"/>
        <end position="374"/>
    </location>
</feature>
<organism evidence="4 5">
    <name type="scientific">Crassostrea virginica</name>
    <name type="common">Eastern oyster</name>
    <dbReference type="NCBI Taxonomy" id="6565"/>
    <lineage>
        <taxon>Eukaryota</taxon>
        <taxon>Metazoa</taxon>
        <taxon>Spiralia</taxon>
        <taxon>Lophotrochozoa</taxon>
        <taxon>Mollusca</taxon>
        <taxon>Bivalvia</taxon>
        <taxon>Autobranchia</taxon>
        <taxon>Pteriomorphia</taxon>
        <taxon>Ostreida</taxon>
        <taxon>Ostreoidea</taxon>
        <taxon>Ostreidae</taxon>
        <taxon>Crassostrea</taxon>
    </lineage>
</organism>
<feature type="compositionally biased region" description="Acidic residues" evidence="2">
    <location>
        <begin position="586"/>
        <end position="595"/>
    </location>
</feature>
<dbReference type="InterPro" id="IPR025946">
    <property type="entry name" value="CABIT_dom"/>
</dbReference>
<feature type="domain" description="CABIT" evidence="3">
    <location>
        <begin position="27"/>
        <end position="241"/>
    </location>
</feature>
<dbReference type="Pfam" id="PF12736">
    <property type="entry name" value="CABIT"/>
    <property type="match status" value="1"/>
</dbReference>
<feature type="compositionally biased region" description="Basic and acidic residues" evidence="2">
    <location>
        <begin position="568"/>
        <end position="579"/>
    </location>
</feature>
<proteinExistence type="predicted"/>
<name>A0A8B8CKG2_CRAVI</name>
<keyword evidence="1" id="KW-0597">Phosphoprotein</keyword>
<dbReference type="InterPro" id="IPR052281">
    <property type="entry name" value="GAREM"/>
</dbReference>
<feature type="compositionally biased region" description="Polar residues" evidence="2">
    <location>
        <begin position="391"/>
        <end position="401"/>
    </location>
</feature>
<sequence length="716" mass="80574">MATLSSEDNIKWSDETFSIREVADNNLPTVVKVADGYYSENEAESFSNGDLIKLDFKKSYSKVRAQCVGGTPKEDVSGYVSPDRDILIPLGYKGKLKVECLKSTFNSVEELIEHFPHFVITGRPLTGKRGVYSQEEFRIDKGVKLQLDRVIPEAGLVCKIDGKEVLLVSGQLARFHLEEDEKRYTIREVIENFVLPQYIRFVDSDFEKIVTSDLTEAIDNISQFQGYLKLLGLVKQEVVVGHHKPSGIASTLAGTSNQRAIAILPLDSESVRNIEVYLPVYEEENDYEFFLARNFSTNVNLDVVDGGLYLEFNKSPKIHLLNTEDVEKPPPRPPPPPVSTNFDESLNPEIQNDVNKTEQPKNSRESPPHAERKPPNSQTKTNKRRKPPSIPGSTETAESPTSPDPAGRLQFSNTKETHHSPQIPRPIGQRPKPPTPVQKKQAWLHARKGPKTLNQDSDDDEGAYEEMSTPTSVVRPVPRQPPITKEPPRMQHAFPADESSDDETENPYDEIEEIQEVKSLRGHGETYSKKTGLDFAKLPKTFRYGLKMVHHELRKLKRTRSTDSTSIDDLHVLPSKKDLNPFGSSSDDDDDEPVEYDYPDLTKLASMPRPKPVSDVPRYQASMKMRPDKPVGKIQPMSRETNADKKFKDLTSAEVVSLFRMTTLPGLASACEKEGLDGSFLSSLNETQLKKVFKLSALQLIKVNKIINDGWRPNTK</sequence>
<evidence type="ECO:0000256" key="1">
    <source>
        <dbReference type="ARBA" id="ARBA00022553"/>
    </source>
</evidence>
<dbReference type="OrthoDB" id="6069759at2759"/>